<dbReference type="Proteomes" id="UP000004016">
    <property type="component" value="Unassembled WGS sequence"/>
</dbReference>
<evidence type="ECO:0000313" key="2">
    <source>
        <dbReference type="Proteomes" id="UP000004016"/>
    </source>
</evidence>
<organism evidence="1 2">
    <name type="scientific">Dorea longicatena DSM 13814</name>
    <dbReference type="NCBI Taxonomy" id="411462"/>
    <lineage>
        <taxon>Bacteria</taxon>
        <taxon>Bacillati</taxon>
        <taxon>Bacillota</taxon>
        <taxon>Clostridia</taxon>
        <taxon>Lachnospirales</taxon>
        <taxon>Lachnospiraceae</taxon>
        <taxon>Dorea</taxon>
    </lineage>
</organism>
<proteinExistence type="predicted"/>
<accession>A6BEY1</accession>
<protein>
    <submittedName>
        <fullName evidence="1">Uncharacterized protein</fullName>
    </submittedName>
</protein>
<reference evidence="1 2" key="2">
    <citation type="submission" date="2007-04" db="EMBL/GenBank/DDBJ databases">
        <title>Draft genome sequence of Dorea longicatena (DSM 13814).</title>
        <authorList>
            <person name="Sudarsanam P."/>
            <person name="Ley R."/>
            <person name="Guruge J."/>
            <person name="Turnbaugh P.J."/>
            <person name="Mahowald M."/>
            <person name="Liep D."/>
            <person name="Gordon J."/>
        </authorList>
    </citation>
    <scope>NUCLEOTIDE SEQUENCE [LARGE SCALE GENOMIC DNA]</scope>
    <source>
        <strain evidence="1 2">DSM 13814</strain>
    </source>
</reference>
<evidence type="ECO:0000313" key="1">
    <source>
        <dbReference type="EMBL" id="EDM63568.1"/>
    </source>
</evidence>
<reference evidence="1 2" key="1">
    <citation type="submission" date="2007-03" db="EMBL/GenBank/DDBJ databases">
        <authorList>
            <person name="Fulton L."/>
            <person name="Clifton S."/>
            <person name="Fulton B."/>
            <person name="Xu J."/>
            <person name="Minx P."/>
            <person name="Pepin K.H."/>
            <person name="Johnson M."/>
            <person name="Thiruvilangam P."/>
            <person name="Bhonagiri V."/>
            <person name="Nash W.E."/>
            <person name="Mardis E.R."/>
            <person name="Wilson R.K."/>
        </authorList>
    </citation>
    <scope>NUCLEOTIDE SEQUENCE [LARGE SCALE GENOMIC DNA]</scope>
    <source>
        <strain evidence="1 2">DSM 13814</strain>
    </source>
</reference>
<dbReference type="HOGENOM" id="CLU_2933981_0_0_9"/>
<sequence length="60" mass="7084">MKFIKEIDVQHVDLPPDNPHVLRYTGRLFSWGNNLQEKIRQFIRFAGKKPVLPDQKPAKK</sequence>
<name>A6BEY1_9FIRM</name>
<dbReference type="EMBL" id="AAXB02000003">
    <property type="protein sequence ID" value="EDM63568.1"/>
    <property type="molecule type" value="Genomic_DNA"/>
</dbReference>
<comment type="caution">
    <text evidence="1">The sequence shown here is derived from an EMBL/GenBank/DDBJ whole genome shotgun (WGS) entry which is preliminary data.</text>
</comment>
<gene>
    <name evidence="1" type="ORF">DORLON_00851</name>
</gene>
<dbReference type="AlphaFoldDB" id="A6BEY1"/>